<dbReference type="GO" id="GO:0005634">
    <property type="term" value="C:nucleus"/>
    <property type="evidence" value="ECO:0007669"/>
    <property type="project" value="UniProtKB-SubCell"/>
</dbReference>
<dbReference type="InterPro" id="IPR036388">
    <property type="entry name" value="WH-like_DNA-bd_sf"/>
</dbReference>
<dbReference type="GO" id="GO:0000987">
    <property type="term" value="F:cis-regulatory region sequence-specific DNA binding"/>
    <property type="evidence" value="ECO:0007669"/>
    <property type="project" value="TreeGrafter"/>
</dbReference>
<dbReference type="PANTHER" id="PTHR13962:SF17">
    <property type="entry name" value="FORKHEAD BOX PROTEIN N4"/>
    <property type="match status" value="1"/>
</dbReference>
<dbReference type="AlphaFoldDB" id="A0A1B0EVQ5"/>
<keyword evidence="2" id="KW-0217">Developmental protein</keyword>
<dbReference type="PROSITE" id="PS50039">
    <property type="entry name" value="FORK_HEAD_3"/>
    <property type="match status" value="1"/>
</dbReference>
<dbReference type="VEuPathDB" id="VectorBase:LLOJ006640"/>
<keyword evidence="10" id="KW-1185">Reference proteome</keyword>
<keyword evidence="6 7" id="KW-0539">Nucleus</keyword>
<keyword evidence="5" id="KW-0804">Transcription</keyword>
<keyword evidence="4 7" id="KW-0238">DNA-binding</keyword>
<dbReference type="InterPro" id="IPR047119">
    <property type="entry name" value="FOXN2/3-like"/>
</dbReference>
<feature type="DNA-binding region" description="Fork-head" evidence="7">
    <location>
        <begin position="25"/>
        <end position="68"/>
    </location>
</feature>
<keyword evidence="3" id="KW-0805">Transcription regulation</keyword>
<dbReference type="Gene3D" id="1.10.10.10">
    <property type="entry name" value="Winged helix-like DNA-binding domain superfamily/Winged helix DNA-binding domain"/>
    <property type="match status" value="1"/>
</dbReference>
<dbReference type="InterPro" id="IPR030456">
    <property type="entry name" value="TF_fork_head_CS_2"/>
</dbReference>
<reference evidence="9" key="1">
    <citation type="submission" date="2020-05" db="UniProtKB">
        <authorList>
            <consortium name="EnsemblMetazoa"/>
        </authorList>
    </citation>
    <scope>IDENTIFICATION</scope>
    <source>
        <strain evidence="9">Jacobina</strain>
    </source>
</reference>
<evidence type="ECO:0000256" key="2">
    <source>
        <dbReference type="ARBA" id="ARBA00022473"/>
    </source>
</evidence>
<feature type="domain" description="Fork-head" evidence="8">
    <location>
        <begin position="25"/>
        <end position="68"/>
    </location>
</feature>
<dbReference type="GO" id="GO:0003700">
    <property type="term" value="F:DNA-binding transcription factor activity"/>
    <property type="evidence" value="ECO:0007669"/>
    <property type="project" value="InterPro"/>
</dbReference>
<dbReference type="Pfam" id="PF00250">
    <property type="entry name" value="Forkhead"/>
    <property type="match status" value="1"/>
</dbReference>
<evidence type="ECO:0000313" key="9">
    <source>
        <dbReference type="EnsemblMetazoa" id="LLOJ006640-PA"/>
    </source>
</evidence>
<evidence type="ECO:0000256" key="6">
    <source>
        <dbReference type="ARBA" id="ARBA00023242"/>
    </source>
</evidence>
<organism evidence="9 10">
    <name type="scientific">Lutzomyia longipalpis</name>
    <name type="common">Sand fly</name>
    <dbReference type="NCBI Taxonomy" id="7200"/>
    <lineage>
        <taxon>Eukaryota</taxon>
        <taxon>Metazoa</taxon>
        <taxon>Ecdysozoa</taxon>
        <taxon>Arthropoda</taxon>
        <taxon>Hexapoda</taxon>
        <taxon>Insecta</taxon>
        <taxon>Pterygota</taxon>
        <taxon>Neoptera</taxon>
        <taxon>Endopterygota</taxon>
        <taxon>Diptera</taxon>
        <taxon>Nematocera</taxon>
        <taxon>Psychodoidea</taxon>
        <taxon>Psychodidae</taxon>
        <taxon>Lutzomyia</taxon>
        <taxon>Lutzomyia</taxon>
    </lineage>
</organism>
<comment type="subcellular location">
    <subcellularLocation>
        <location evidence="1 7">Nucleus</location>
    </subcellularLocation>
</comment>
<dbReference type="PROSITE" id="PS00658">
    <property type="entry name" value="FORK_HEAD_2"/>
    <property type="match status" value="1"/>
</dbReference>
<dbReference type="SMART" id="SM00339">
    <property type="entry name" value="FH"/>
    <property type="match status" value="1"/>
</dbReference>
<proteinExistence type="predicted"/>
<evidence type="ECO:0000259" key="8">
    <source>
        <dbReference type="PROSITE" id="PS50039"/>
    </source>
</evidence>
<name>A0A1B0EVQ5_LUTLO</name>
<evidence type="ECO:0000256" key="1">
    <source>
        <dbReference type="ARBA" id="ARBA00004123"/>
    </source>
</evidence>
<sequence>MAVASVCARRNAHGVLIASPPPCRDRFPYYKSNDDRWKNSVRHNLSINPHFRKGSKAPQGAGHLWTISSRDSEANNLAWEHKKQRLELFFKMEAAHSPAVVRRDADGVFDETAAATASILPPPESHSPENHVAMKQPAADSLAAFYATQDQHQMPFDVTDASDDLRRVAGEILNGVRRNVEVQIVHPGASFAIDTTGDYLNPLSKDEIVQESGLRSMGPHGGRVSDIGNDYFVTEIDPIELGINMTTNGEEEVLFGDDFNLNYFGIGTGSNIVA</sequence>
<accession>A0A1B0EVQ5</accession>
<dbReference type="SUPFAM" id="SSF46785">
    <property type="entry name" value="Winged helix' DNA-binding domain"/>
    <property type="match status" value="1"/>
</dbReference>
<dbReference type="VEuPathDB" id="VectorBase:LLONM1_000554"/>
<evidence type="ECO:0000256" key="5">
    <source>
        <dbReference type="ARBA" id="ARBA00023163"/>
    </source>
</evidence>
<dbReference type="EnsemblMetazoa" id="LLOJ006640-RA">
    <property type="protein sequence ID" value="LLOJ006640-PA"/>
    <property type="gene ID" value="LLOJ006640"/>
</dbReference>
<protein>
    <recommendedName>
        <fullName evidence="8">Fork-head domain-containing protein</fullName>
    </recommendedName>
</protein>
<evidence type="ECO:0000313" key="10">
    <source>
        <dbReference type="Proteomes" id="UP000092461"/>
    </source>
</evidence>
<evidence type="ECO:0000256" key="4">
    <source>
        <dbReference type="ARBA" id="ARBA00023125"/>
    </source>
</evidence>
<dbReference type="PANTHER" id="PTHR13962">
    <property type="entry name" value="FORKHEAD BOX PROTEIN N3-LIKE PROTEIN-RELATED"/>
    <property type="match status" value="1"/>
</dbReference>
<evidence type="ECO:0000256" key="7">
    <source>
        <dbReference type="PROSITE-ProRule" id="PRU00089"/>
    </source>
</evidence>
<dbReference type="EMBL" id="AJWK01021928">
    <property type="status" value="NOT_ANNOTATED_CDS"/>
    <property type="molecule type" value="Genomic_DNA"/>
</dbReference>
<evidence type="ECO:0000256" key="3">
    <source>
        <dbReference type="ARBA" id="ARBA00023015"/>
    </source>
</evidence>
<dbReference type="InterPro" id="IPR001766">
    <property type="entry name" value="Fork_head_dom"/>
</dbReference>
<dbReference type="Proteomes" id="UP000092461">
    <property type="component" value="Unassembled WGS sequence"/>
</dbReference>
<dbReference type="InterPro" id="IPR036390">
    <property type="entry name" value="WH_DNA-bd_sf"/>
</dbReference>